<dbReference type="Pfam" id="PF05175">
    <property type="entry name" value="MTS"/>
    <property type="match status" value="1"/>
</dbReference>
<dbReference type="RefSeq" id="WP_261615067.1">
    <property type="nucleotide sequence ID" value="NZ_JALIDZ010000003.1"/>
</dbReference>
<sequence>MNRSGAPAPTLSETVLRARRRLAAAGVATPELDARVLAGHALGLDRAAMIAEGRRTLDDEDQARIEAVISRRLQGEPVGRILGHREFWGLEFLLGPDTLEPRPDSETVVQTALDFIDAGPGREAPLRIADLGTGTGCLLVALLHELPAAYGLGVDIAAGAAGVATINAAENGVGGRAGFVVGNWLAALTSDGFDVIVSNPPYIPTGDRVGLAREVADHDPIAALDGGADGLDAYRAILDDAARVLKPAGGLVLELGFGQRAAVAAIAETRGLNVRRTVRDLGGVERVLDVVRSDVAEASCQKALGMPGRTG</sequence>
<feature type="binding site" evidence="5">
    <location>
        <position position="155"/>
    </location>
    <ligand>
        <name>S-adenosyl-L-methionine</name>
        <dbReference type="ChEBI" id="CHEBI:59789"/>
    </ligand>
</feature>
<feature type="domain" description="Release factor glutamine methyltransferase N-terminal" evidence="7">
    <location>
        <begin position="17"/>
        <end position="83"/>
    </location>
</feature>
<dbReference type="InterPro" id="IPR050320">
    <property type="entry name" value="N5-glutamine_MTase"/>
</dbReference>
<dbReference type="CDD" id="cd02440">
    <property type="entry name" value="AdoMet_MTases"/>
    <property type="match status" value="1"/>
</dbReference>
<feature type="binding site" evidence="5">
    <location>
        <position position="199"/>
    </location>
    <ligand>
        <name>S-adenosyl-L-methionine</name>
        <dbReference type="ChEBI" id="CHEBI:59789"/>
    </ligand>
</feature>
<feature type="domain" description="Methyltransferase small" evidence="6">
    <location>
        <begin position="127"/>
        <end position="202"/>
    </location>
</feature>
<dbReference type="GO" id="GO:0032259">
    <property type="term" value="P:methylation"/>
    <property type="evidence" value="ECO:0007669"/>
    <property type="project" value="UniProtKB-KW"/>
</dbReference>
<dbReference type="Gene3D" id="1.10.8.10">
    <property type="entry name" value="DNA helicase RuvA subunit, C-terminal domain"/>
    <property type="match status" value="1"/>
</dbReference>
<evidence type="ECO:0000256" key="5">
    <source>
        <dbReference type="HAMAP-Rule" id="MF_02126"/>
    </source>
</evidence>
<comment type="function">
    <text evidence="5">Methylates the class 1 translation termination release factors RF1/PrfA and RF2/PrfB on the glutamine residue of the universally conserved GGQ motif.</text>
</comment>
<dbReference type="InterPro" id="IPR040758">
    <property type="entry name" value="PrmC_N"/>
</dbReference>
<dbReference type="PROSITE" id="PS00092">
    <property type="entry name" value="N6_MTASE"/>
    <property type="match status" value="1"/>
</dbReference>
<gene>
    <name evidence="5 8" type="primary">prmC</name>
    <name evidence="8" type="ORF">MUB46_06420</name>
</gene>
<dbReference type="SUPFAM" id="SSF53335">
    <property type="entry name" value="S-adenosyl-L-methionine-dependent methyltransferases"/>
    <property type="match status" value="1"/>
</dbReference>
<dbReference type="GO" id="GO:0003676">
    <property type="term" value="F:nucleic acid binding"/>
    <property type="evidence" value="ECO:0007669"/>
    <property type="project" value="InterPro"/>
</dbReference>
<dbReference type="Gene3D" id="3.40.50.150">
    <property type="entry name" value="Vaccinia Virus protein VP39"/>
    <property type="match status" value="1"/>
</dbReference>
<keyword evidence="9" id="KW-1185">Reference proteome</keyword>
<feature type="binding site" evidence="5">
    <location>
        <begin position="199"/>
        <end position="202"/>
    </location>
    <ligand>
        <name>substrate</name>
    </ligand>
</feature>
<reference evidence="8 9" key="1">
    <citation type="submission" date="2022-04" db="EMBL/GenBank/DDBJ databases">
        <authorList>
            <person name="Ye Y.-Q."/>
            <person name="Du Z.-J."/>
        </authorList>
    </citation>
    <scope>NUCLEOTIDE SEQUENCE [LARGE SCALE GENOMIC DNA]</scope>
    <source>
        <strain evidence="8 9">A6E488</strain>
    </source>
</reference>
<dbReference type="EC" id="2.1.1.297" evidence="5"/>
<dbReference type="Proteomes" id="UP001320898">
    <property type="component" value="Unassembled WGS sequence"/>
</dbReference>
<comment type="catalytic activity">
    <reaction evidence="4 5">
        <text>L-glutaminyl-[peptide chain release factor] + S-adenosyl-L-methionine = N(5)-methyl-L-glutaminyl-[peptide chain release factor] + S-adenosyl-L-homocysteine + H(+)</text>
        <dbReference type="Rhea" id="RHEA:42896"/>
        <dbReference type="Rhea" id="RHEA-COMP:10271"/>
        <dbReference type="Rhea" id="RHEA-COMP:10272"/>
        <dbReference type="ChEBI" id="CHEBI:15378"/>
        <dbReference type="ChEBI" id="CHEBI:30011"/>
        <dbReference type="ChEBI" id="CHEBI:57856"/>
        <dbReference type="ChEBI" id="CHEBI:59789"/>
        <dbReference type="ChEBI" id="CHEBI:61891"/>
        <dbReference type="EC" id="2.1.1.297"/>
    </reaction>
</comment>
<evidence type="ECO:0000256" key="3">
    <source>
        <dbReference type="ARBA" id="ARBA00022691"/>
    </source>
</evidence>
<name>A0AAW5QTW3_9HYPH</name>
<accession>A0AAW5QTW3</accession>
<keyword evidence="2 5" id="KW-0808">Transferase</keyword>
<dbReference type="InterPro" id="IPR029063">
    <property type="entry name" value="SAM-dependent_MTases_sf"/>
</dbReference>
<evidence type="ECO:0000256" key="2">
    <source>
        <dbReference type="ARBA" id="ARBA00022679"/>
    </source>
</evidence>
<dbReference type="PANTHER" id="PTHR18895:SF74">
    <property type="entry name" value="MTRF1L RELEASE FACTOR GLUTAMINE METHYLTRANSFERASE"/>
    <property type="match status" value="1"/>
</dbReference>
<dbReference type="PANTHER" id="PTHR18895">
    <property type="entry name" value="HEMK METHYLTRANSFERASE"/>
    <property type="match status" value="1"/>
</dbReference>
<evidence type="ECO:0000259" key="7">
    <source>
        <dbReference type="Pfam" id="PF17827"/>
    </source>
</evidence>
<dbReference type="AlphaFoldDB" id="A0AAW5QTW3"/>
<comment type="similarity">
    <text evidence="5">Belongs to the protein N5-glutamine methyltransferase family. PrmC subfamily.</text>
</comment>
<dbReference type="NCBIfam" id="TIGR00536">
    <property type="entry name" value="hemK_fam"/>
    <property type="match status" value="1"/>
</dbReference>
<dbReference type="HAMAP" id="MF_02126">
    <property type="entry name" value="RF_methyltr_PrmC"/>
    <property type="match status" value="1"/>
</dbReference>
<dbReference type="InterPro" id="IPR004556">
    <property type="entry name" value="HemK-like"/>
</dbReference>
<evidence type="ECO:0000313" key="8">
    <source>
        <dbReference type="EMBL" id="MCT8971486.1"/>
    </source>
</evidence>
<dbReference type="InterPro" id="IPR002052">
    <property type="entry name" value="DNA_methylase_N6_adenine_CS"/>
</dbReference>
<keyword evidence="3 5" id="KW-0949">S-adenosyl-L-methionine</keyword>
<dbReference type="NCBIfam" id="TIGR03534">
    <property type="entry name" value="RF_mod_PrmC"/>
    <property type="match status" value="1"/>
</dbReference>
<dbReference type="Pfam" id="PF17827">
    <property type="entry name" value="PrmC_N"/>
    <property type="match status" value="1"/>
</dbReference>
<evidence type="ECO:0000259" key="6">
    <source>
        <dbReference type="Pfam" id="PF05175"/>
    </source>
</evidence>
<dbReference type="EMBL" id="JALIDZ010000003">
    <property type="protein sequence ID" value="MCT8971486.1"/>
    <property type="molecule type" value="Genomic_DNA"/>
</dbReference>
<proteinExistence type="inferred from homology"/>
<evidence type="ECO:0000256" key="4">
    <source>
        <dbReference type="ARBA" id="ARBA00048391"/>
    </source>
</evidence>
<dbReference type="InterPro" id="IPR007848">
    <property type="entry name" value="Small_mtfrase_dom"/>
</dbReference>
<comment type="caution">
    <text evidence="8">The sequence shown here is derived from an EMBL/GenBank/DDBJ whole genome shotgun (WGS) entry which is preliminary data.</text>
</comment>
<feature type="binding site" evidence="5">
    <location>
        <begin position="132"/>
        <end position="136"/>
    </location>
    <ligand>
        <name>S-adenosyl-L-methionine</name>
        <dbReference type="ChEBI" id="CHEBI:59789"/>
    </ligand>
</feature>
<evidence type="ECO:0000256" key="1">
    <source>
        <dbReference type="ARBA" id="ARBA00022603"/>
    </source>
</evidence>
<dbReference type="GO" id="GO:0102559">
    <property type="term" value="F:peptide chain release factor N(5)-glutamine methyltransferase activity"/>
    <property type="evidence" value="ECO:0007669"/>
    <property type="project" value="UniProtKB-EC"/>
</dbReference>
<evidence type="ECO:0000313" key="9">
    <source>
        <dbReference type="Proteomes" id="UP001320898"/>
    </source>
</evidence>
<organism evidence="8 9">
    <name type="scientific">Microbaculum marinisediminis</name>
    <dbReference type="NCBI Taxonomy" id="2931392"/>
    <lineage>
        <taxon>Bacteria</taxon>
        <taxon>Pseudomonadati</taxon>
        <taxon>Pseudomonadota</taxon>
        <taxon>Alphaproteobacteria</taxon>
        <taxon>Hyphomicrobiales</taxon>
        <taxon>Tepidamorphaceae</taxon>
        <taxon>Microbaculum</taxon>
    </lineage>
</organism>
<keyword evidence="1 5" id="KW-0489">Methyltransferase</keyword>
<feature type="binding site" evidence="5">
    <location>
        <position position="184"/>
    </location>
    <ligand>
        <name>S-adenosyl-L-methionine</name>
        <dbReference type="ChEBI" id="CHEBI:59789"/>
    </ligand>
</feature>
<protein>
    <recommendedName>
        <fullName evidence="5">Release factor glutamine methyltransferase</fullName>
        <shortName evidence="5">RF MTase</shortName>
        <ecNumber evidence="5">2.1.1.297</ecNumber>
    </recommendedName>
    <alternativeName>
        <fullName evidence="5">N5-glutamine methyltransferase PrmC</fullName>
    </alternativeName>
    <alternativeName>
        <fullName evidence="5">Protein-(glutamine-N5) MTase PrmC</fullName>
    </alternativeName>
    <alternativeName>
        <fullName evidence="5">Protein-glutamine N-methyltransferase PrmC</fullName>
    </alternativeName>
</protein>
<dbReference type="InterPro" id="IPR019874">
    <property type="entry name" value="RF_methyltr_PrmC"/>
</dbReference>